<evidence type="ECO:0000313" key="7">
    <source>
        <dbReference type="Proteomes" id="UP001066276"/>
    </source>
</evidence>
<organism evidence="6 7">
    <name type="scientific">Pleurodeles waltl</name>
    <name type="common">Iberian ribbed newt</name>
    <dbReference type="NCBI Taxonomy" id="8319"/>
    <lineage>
        <taxon>Eukaryota</taxon>
        <taxon>Metazoa</taxon>
        <taxon>Chordata</taxon>
        <taxon>Craniata</taxon>
        <taxon>Vertebrata</taxon>
        <taxon>Euteleostomi</taxon>
        <taxon>Amphibia</taxon>
        <taxon>Batrachia</taxon>
        <taxon>Caudata</taxon>
        <taxon>Salamandroidea</taxon>
        <taxon>Salamandridae</taxon>
        <taxon>Pleurodelinae</taxon>
        <taxon>Pleurodeles</taxon>
    </lineage>
</organism>
<keyword evidence="1" id="KW-0677">Repeat</keyword>
<comment type="caution">
    <text evidence="6">The sequence shown here is derived from an EMBL/GenBank/DDBJ whole genome shotgun (WGS) entry which is preliminary data.</text>
</comment>
<feature type="region of interest" description="Disordered" evidence="3">
    <location>
        <begin position="246"/>
        <end position="299"/>
    </location>
</feature>
<evidence type="ECO:0000256" key="4">
    <source>
        <dbReference type="SAM" id="Phobius"/>
    </source>
</evidence>
<proteinExistence type="predicted"/>
<gene>
    <name evidence="6" type="ORF">NDU88_002746</name>
</gene>
<protein>
    <recommendedName>
        <fullName evidence="8">Transient receptor potential cation channel subfamily V member 1</fullName>
    </recommendedName>
</protein>
<keyword evidence="4" id="KW-0812">Transmembrane</keyword>
<feature type="compositionally biased region" description="Polar residues" evidence="3">
    <location>
        <begin position="286"/>
        <end position="299"/>
    </location>
</feature>
<dbReference type="GO" id="GO:0005886">
    <property type="term" value="C:plasma membrane"/>
    <property type="evidence" value="ECO:0007669"/>
    <property type="project" value="TreeGrafter"/>
</dbReference>
<evidence type="ECO:0000256" key="3">
    <source>
        <dbReference type="SAM" id="MobiDB-lite"/>
    </source>
</evidence>
<evidence type="ECO:0000256" key="5">
    <source>
        <dbReference type="SAM" id="SignalP"/>
    </source>
</evidence>
<evidence type="ECO:0008006" key="8">
    <source>
        <dbReference type="Google" id="ProtNLM"/>
    </source>
</evidence>
<feature type="signal peptide" evidence="5">
    <location>
        <begin position="1"/>
        <end position="18"/>
    </location>
</feature>
<accession>A0AAV7UAN0</accession>
<feature type="chain" id="PRO_5043462525" description="Transient receptor potential cation channel subfamily V member 1" evidence="5">
    <location>
        <begin position="19"/>
        <end position="299"/>
    </location>
</feature>
<dbReference type="EMBL" id="JANPWB010000005">
    <property type="protein sequence ID" value="KAJ1185960.1"/>
    <property type="molecule type" value="Genomic_DNA"/>
</dbReference>
<evidence type="ECO:0000313" key="6">
    <source>
        <dbReference type="EMBL" id="KAJ1185960.1"/>
    </source>
</evidence>
<reference evidence="6" key="1">
    <citation type="journal article" date="2022" name="bioRxiv">
        <title>Sequencing and chromosome-scale assembly of the giantPleurodeles waltlgenome.</title>
        <authorList>
            <person name="Brown T."/>
            <person name="Elewa A."/>
            <person name="Iarovenko S."/>
            <person name="Subramanian E."/>
            <person name="Araus A.J."/>
            <person name="Petzold A."/>
            <person name="Susuki M."/>
            <person name="Suzuki K.-i.T."/>
            <person name="Hayashi T."/>
            <person name="Toyoda A."/>
            <person name="Oliveira C."/>
            <person name="Osipova E."/>
            <person name="Leigh N.D."/>
            <person name="Simon A."/>
            <person name="Yun M.H."/>
        </authorList>
    </citation>
    <scope>NUCLEOTIDE SEQUENCE</scope>
    <source>
        <strain evidence="6">20211129_DDA</strain>
        <tissue evidence="6">Liver</tissue>
    </source>
</reference>
<dbReference type="GO" id="GO:0005262">
    <property type="term" value="F:calcium channel activity"/>
    <property type="evidence" value="ECO:0007669"/>
    <property type="project" value="TreeGrafter"/>
</dbReference>
<sequence length="299" mass="33441">MVLALVLGWINLLYYTRGFQQTGIYSVMIQKVSTTQNYLDLKNLALVTLTGEPPAEAKNLTTTEGTEDSEGRGTYGGLHFALLELFKFTIGMGNLEFNENLKYKHFFLFLLILYVVLTYVLLLNMLIALMSETVNKISNDSKSIWKLQRAMTVLDIEKNLPQFLQDKMRSGIDMNVGKTPDGDIDKRRCFRVEEVNWNDWNQNVSHLKEEPVNGTVEELEISGKEGSPQRGNGFTNLLSRIREKTAKQEEQMPLNSVAATPSDGSTGDARRRSSDSLTDVQMAGAGSSNPFHTSNVSGL</sequence>
<dbReference type="PRINTS" id="PR01768">
    <property type="entry name" value="TRPVRECEPTOR"/>
</dbReference>
<keyword evidence="7" id="KW-1185">Reference proteome</keyword>
<dbReference type="InterPro" id="IPR008347">
    <property type="entry name" value="TrpV1-4"/>
</dbReference>
<evidence type="ECO:0000256" key="2">
    <source>
        <dbReference type="ARBA" id="ARBA00023043"/>
    </source>
</evidence>
<keyword evidence="2" id="KW-0040">ANK repeat</keyword>
<keyword evidence="4" id="KW-1133">Transmembrane helix</keyword>
<dbReference type="Proteomes" id="UP001066276">
    <property type="component" value="Chromosome 3_1"/>
</dbReference>
<keyword evidence="4" id="KW-0472">Membrane</keyword>
<feature type="transmembrane region" description="Helical" evidence="4">
    <location>
        <begin position="106"/>
        <end position="129"/>
    </location>
</feature>
<keyword evidence="5" id="KW-0732">Signal</keyword>
<dbReference type="AlphaFoldDB" id="A0AAV7UAN0"/>
<dbReference type="PANTHER" id="PTHR10582">
    <property type="entry name" value="TRANSIENT RECEPTOR POTENTIAL ION CHANNEL PROTEIN"/>
    <property type="match status" value="1"/>
</dbReference>
<evidence type="ECO:0000256" key="1">
    <source>
        <dbReference type="ARBA" id="ARBA00022737"/>
    </source>
</evidence>
<name>A0AAV7UAN0_PLEWA</name>
<dbReference type="InterPro" id="IPR024862">
    <property type="entry name" value="TRPV"/>
</dbReference>
<dbReference type="PANTHER" id="PTHR10582:SF5">
    <property type="entry name" value="TRANSIENT RECEPTOR POTENTIAL CATION CHANNEL SUBFAMILY V MEMBER 2"/>
    <property type="match status" value="1"/>
</dbReference>
<dbReference type="GO" id="GO:0098703">
    <property type="term" value="P:calcium ion import across plasma membrane"/>
    <property type="evidence" value="ECO:0007669"/>
    <property type="project" value="TreeGrafter"/>
</dbReference>
<feature type="compositionally biased region" description="Polar residues" evidence="3">
    <location>
        <begin position="253"/>
        <end position="265"/>
    </location>
</feature>